<evidence type="ECO:0000313" key="1">
    <source>
        <dbReference type="EMBL" id="KAG0464492.1"/>
    </source>
</evidence>
<dbReference type="Proteomes" id="UP000639772">
    <property type="component" value="Chromosome 10"/>
</dbReference>
<proteinExistence type="predicted"/>
<protein>
    <submittedName>
        <fullName evidence="2">Uncharacterized protein</fullName>
    </submittedName>
</protein>
<name>A0A835UNN0_VANPL</name>
<evidence type="ECO:0000313" key="3">
    <source>
        <dbReference type="Proteomes" id="UP000636800"/>
    </source>
</evidence>
<dbReference type="AlphaFoldDB" id="A0A835UNN0"/>
<evidence type="ECO:0000313" key="2">
    <source>
        <dbReference type="EMBL" id="KAG0466046.1"/>
    </source>
</evidence>
<gene>
    <name evidence="2" type="ORF">HPP92_020210</name>
    <name evidence="1" type="ORF">HPP92_020561</name>
</gene>
<dbReference type="Proteomes" id="UP000636800">
    <property type="component" value="Chromosome 10"/>
</dbReference>
<reference evidence="3 4" key="1">
    <citation type="journal article" date="2020" name="Nat. Food">
        <title>A phased Vanilla planifolia genome enables genetic improvement of flavour and production.</title>
        <authorList>
            <person name="Hasing T."/>
            <person name="Tang H."/>
            <person name="Brym M."/>
            <person name="Khazi F."/>
            <person name="Huang T."/>
            <person name="Chambers A.H."/>
        </authorList>
    </citation>
    <scope>NUCLEOTIDE SEQUENCE [LARGE SCALE GENOMIC DNA]</scope>
    <source>
        <tissue evidence="2">Leaf</tissue>
    </source>
</reference>
<accession>A0A835UNN0</accession>
<dbReference type="OrthoDB" id="1862401at2759"/>
<dbReference type="EMBL" id="JADCNL010000010">
    <property type="protein sequence ID" value="KAG0464492.1"/>
    <property type="molecule type" value="Genomic_DNA"/>
</dbReference>
<evidence type="ECO:0000313" key="4">
    <source>
        <dbReference type="Proteomes" id="UP000639772"/>
    </source>
</evidence>
<comment type="caution">
    <text evidence="2">The sequence shown here is derived from an EMBL/GenBank/DDBJ whole genome shotgun (WGS) entry which is preliminary data.</text>
</comment>
<dbReference type="EMBL" id="JADCNM010000010">
    <property type="protein sequence ID" value="KAG0466046.1"/>
    <property type="molecule type" value="Genomic_DNA"/>
</dbReference>
<sequence>MKVELLSMEKKWAFLLVDSREVDGGIEVGIALSMREIKLLVSYFVVELA</sequence>
<organism evidence="2 4">
    <name type="scientific">Vanilla planifolia</name>
    <name type="common">Vanilla</name>
    <dbReference type="NCBI Taxonomy" id="51239"/>
    <lineage>
        <taxon>Eukaryota</taxon>
        <taxon>Viridiplantae</taxon>
        <taxon>Streptophyta</taxon>
        <taxon>Embryophyta</taxon>
        <taxon>Tracheophyta</taxon>
        <taxon>Spermatophyta</taxon>
        <taxon>Magnoliopsida</taxon>
        <taxon>Liliopsida</taxon>
        <taxon>Asparagales</taxon>
        <taxon>Orchidaceae</taxon>
        <taxon>Vanilloideae</taxon>
        <taxon>Vanilleae</taxon>
        <taxon>Vanilla</taxon>
    </lineage>
</organism>
<keyword evidence="3" id="KW-1185">Reference proteome</keyword>